<name>A0A502HF79_9BACT</name>
<organism evidence="2 3">
    <name type="scientific">Hymenobacter nivis</name>
    <dbReference type="NCBI Taxonomy" id="1850093"/>
    <lineage>
        <taxon>Bacteria</taxon>
        <taxon>Pseudomonadati</taxon>
        <taxon>Bacteroidota</taxon>
        <taxon>Cytophagia</taxon>
        <taxon>Cytophagales</taxon>
        <taxon>Hymenobacteraceae</taxon>
        <taxon>Hymenobacter</taxon>
    </lineage>
</organism>
<evidence type="ECO:0000313" key="2">
    <source>
        <dbReference type="EMBL" id="TPG72183.1"/>
    </source>
</evidence>
<proteinExistence type="predicted"/>
<evidence type="ECO:0000259" key="1">
    <source>
        <dbReference type="Pfam" id="PF13480"/>
    </source>
</evidence>
<dbReference type="EMBL" id="RCYZ01000001">
    <property type="protein sequence ID" value="TPG72183.1"/>
    <property type="molecule type" value="Genomic_DNA"/>
</dbReference>
<protein>
    <submittedName>
        <fullName evidence="2">GNAT family N-acetyltransferase</fullName>
    </submittedName>
</protein>
<reference evidence="2 3" key="1">
    <citation type="journal article" date="2019" name="Environ. Microbiol.">
        <title>Species interactions and distinct microbial communities in high Arctic permafrost affected cryosols are associated with the CH4 and CO2 gas fluxes.</title>
        <authorList>
            <person name="Altshuler I."/>
            <person name="Hamel J."/>
            <person name="Turney S."/>
            <person name="Magnuson E."/>
            <person name="Levesque R."/>
            <person name="Greer C."/>
            <person name="Whyte L.G."/>
        </authorList>
    </citation>
    <scope>NUCLEOTIDE SEQUENCE [LARGE SCALE GENOMIC DNA]</scope>
    <source>
        <strain evidence="2 3">S9.2P</strain>
    </source>
</reference>
<sequence>MAPRRGTRIFAPLPYSMPTHAAYRAFCRTAPDLPVFAQPWYLDACAAGGTWGVALAHESGRVVAAWPYFHKRRGPWRYATMPPFVKWLGPYLLPELRTDPRREAAALAALGAQLPPLAAFKQNCYPTLADGQLLRGQGFEHATAYTYRLGPLHDLARVEAGLHRGIRRDIRQARGKVRVVHDLGLDTFWAVNGLSFARQGLAVPYSEAQFRQLDGALAAQGARQLFFAVDAQGRVHSVAYLIWDATTAYYHLAGDDPALRASGAGILLAWECIRYASEVLGLNCFDFEGSMLPGVARVRVRFGAVQTPYFFIWKYHSRLFEWLDKLKN</sequence>
<keyword evidence="2" id="KW-0808">Transferase</keyword>
<dbReference type="Gene3D" id="3.40.630.30">
    <property type="match status" value="1"/>
</dbReference>
<comment type="caution">
    <text evidence="2">The sequence shown here is derived from an EMBL/GenBank/DDBJ whole genome shotgun (WGS) entry which is preliminary data.</text>
</comment>
<dbReference type="Proteomes" id="UP000317646">
    <property type="component" value="Unassembled WGS sequence"/>
</dbReference>
<dbReference type="SUPFAM" id="SSF55729">
    <property type="entry name" value="Acyl-CoA N-acyltransferases (Nat)"/>
    <property type="match status" value="1"/>
</dbReference>
<evidence type="ECO:0000313" key="3">
    <source>
        <dbReference type="Proteomes" id="UP000317646"/>
    </source>
</evidence>
<dbReference type="InterPro" id="IPR016181">
    <property type="entry name" value="Acyl_CoA_acyltransferase"/>
</dbReference>
<dbReference type="AlphaFoldDB" id="A0A502HF79"/>
<keyword evidence="3" id="KW-1185">Reference proteome</keyword>
<dbReference type="GO" id="GO:0016740">
    <property type="term" value="F:transferase activity"/>
    <property type="evidence" value="ECO:0007669"/>
    <property type="project" value="UniProtKB-KW"/>
</dbReference>
<dbReference type="InterPro" id="IPR038740">
    <property type="entry name" value="BioF2-like_GNAT_dom"/>
</dbReference>
<dbReference type="Pfam" id="PF13480">
    <property type="entry name" value="Acetyltransf_6"/>
    <property type="match status" value="1"/>
</dbReference>
<gene>
    <name evidence="2" type="ORF">EAH73_02805</name>
</gene>
<accession>A0A502HF79</accession>
<feature type="domain" description="BioF2-like acetyltransferase" evidence="1">
    <location>
        <begin position="164"/>
        <end position="287"/>
    </location>
</feature>